<accession>A0ABD7V1F5</accession>
<reference evidence="2 3" key="1">
    <citation type="submission" date="2019-02" db="EMBL/GenBank/DDBJ databases">
        <authorList>
            <consortium name="Pathogen Informatics"/>
        </authorList>
    </citation>
    <scope>NUCLEOTIDE SEQUENCE [LARGE SCALE GENOMIC DNA]</scope>
    <source>
        <strain evidence="2 3">3012STDY6756503</strain>
    </source>
</reference>
<name>A0ABD7V1F5_9ACTN</name>
<proteinExistence type="predicted"/>
<feature type="transmembrane region" description="Helical" evidence="1">
    <location>
        <begin position="28"/>
        <end position="47"/>
    </location>
</feature>
<dbReference type="Proteomes" id="UP000360750">
    <property type="component" value="Unassembled WGS sequence"/>
</dbReference>
<protein>
    <submittedName>
        <fullName evidence="2">Uncharacterized protein</fullName>
    </submittedName>
</protein>
<sequence length="49" mass="5322">MGQHHPIEPDFNAATDEKLAAAAHRRQIITYLGVIASLAALLVILLLNM</sequence>
<evidence type="ECO:0000256" key="1">
    <source>
        <dbReference type="SAM" id="Phobius"/>
    </source>
</evidence>
<dbReference type="GeneID" id="60752115"/>
<keyword evidence="1" id="KW-0812">Transmembrane</keyword>
<dbReference type="AlphaFoldDB" id="A0ABD7V1F5"/>
<evidence type="ECO:0000313" key="2">
    <source>
        <dbReference type="EMBL" id="VFA88203.1"/>
    </source>
</evidence>
<evidence type="ECO:0000313" key="3">
    <source>
        <dbReference type="Proteomes" id="UP000360750"/>
    </source>
</evidence>
<comment type="caution">
    <text evidence="2">The sequence shown here is derived from an EMBL/GenBank/DDBJ whole genome shotgun (WGS) entry which is preliminary data.</text>
</comment>
<dbReference type="RefSeq" id="WP_165484408.1">
    <property type="nucleotide sequence ID" value="NZ_CAACYD010000006.1"/>
</dbReference>
<keyword evidence="1" id="KW-1133">Transmembrane helix</keyword>
<dbReference type="EMBL" id="CAACYD010000006">
    <property type="protein sequence ID" value="VFA88203.1"/>
    <property type="molecule type" value="Genomic_DNA"/>
</dbReference>
<gene>
    <name evidence="2" type="ORF">NCTC8139_01746</name>
</gene>
<organism evidence="2 3">
    <name type="scientific">Gordonia paraffinivorans</name>
    <dbReference type="NCBI Taxonomy" id="175628"/>
    <lineage>
        <taxon>Bacteria</taxon>
        <taxon>Bacillati</taxon>
        <taxon>Actinomycetota</taxon>
        <taxon>Actinomycetes</taxon>
        <taxon>Mycobacteriales</taxon>
        <taxon>Gordoniaceae</taxon>
        <taxon>Gordonia</taxon>
    </lineage>
</organism>
<keyword evidence="1" id="KW-0472">Membrane</keyword>